<dbReference type="Proteomes" id="UP001501624">
    <property type="component" value="Unassembled WGS sequence"/>
</dbReference>
<comment type="caution">
    <text evidence="2">The sequence shown here is derived from an EMBL/GenBank/DDBJ whole genome shotgun (WGS) entry which is preliminary data.</text>
</comment>
<evidence type="ECO:0000313" key="3">
    <source>
        <dbReference type="Proteomes" id="UP001501624"/>
    </source>
</evidence>
<dbReference type="RefSeq" id="WP_237338327.1">
    <property type="nucleotide sequence ID" value="NZ_BAABCM010000013.1"/>
</dbReference>
<sequence length="184" mass="20648">MSLVSWAHEIAARKLADSLPRRWAHTQGVARQTLRLQSVPGVDTELVEAAALLHDVGYAPDLATLNFHPVDGARYLASIHAPTRLVHLVAYHSAARQDAEVVGLAHLLDDYEDEQTPERDALWWADMTTGPDGETMTFEERMAEVKSRYGSEHPVSRAVDLSWWERQGAVERTEARLEASLEER</sequence>
<dbReference type="Gene3D" id="1.10.3210.10">
    <property type="entry name" value="Hypothetical protein af1432"/>
    <property type="match status" value="1"/>
</dbReference>
<reference evidence="3" key="1">
    <citation type="journal article" date="2019" name="Int. J. Syst. Evol. Microbiol.">
        <title>The Global Catalogue of Microorganisms (GCM) 10K type strain sequencing project: providing services to taxonomists for standard genome sequencing and annotation.</title>
        <authorList>
            <consortium name="The Broad Institute Genomics Platform"/>
            <consortium name="The Broad Institute Genome Sequencing Center for Infectious Disease"/>
            <person name="Wu L."/>
            <person name="Ma J."/>
        </authorList>
    </citation>
    <scope>NUCLEOTIDE SEQUENCE [LARGE SCALE GENOMIC DNA]</scope>
    <source>
        <strain evidence="3">JCM 17017</strain>
    </source>
</reference>
<dbReference type="InterPro" id="IPR006675">
    <property type="entry name" value="HDIG_dom"/>
</dbReference>
<keyword evidence="3" id="KW-1185">Reference proteome</keyword>
<organism evidence="2 3">
    <name type="scientific">Amycolatopsis tucumanensis</name>
    <dbReference type="NCBI Taxonomy" id="401106"/>
    <lineage>
        <taxon>Bacteria</taxon>
        <taxon>Bacillati</taxon>
        <taxon>Actinomycetota</taxon>
        <taxon>Actinomycetes</taxon>
        <taxon>Pseudonocardiales</taxon>
        <taxon>Pseudonocardiaceae</taxon>
        <taxon>Amycolatopsis</taxon>
    </lineage>
</organism>
<protein>
    <submittedName>
        <fullName evidence="2">HDIG domain-containing protein</fullName>
    </submittedName>
</protein>
<dbReference type="NCBIfam" id="TIGR00277">
    <property type="entry name" value="HDIG"/>
    <property type="match status" value="1"/>
</dbReference>
<evidence type="ECO:0000313" key="2">
    <source>
        <dbReference type="EMBL" id="GAA3843095.1"/>
    </source>
</evidence>
<dbReference type="CDD" id="cd00077">
    <property type="entry name" value="HDc"/>
    <property type="match status" value="1"/>
</dbReference>
<dbReference type="InterPro" id="IPR003607">
    <property type="entry name" value="HD/PDEase_dom"/>
</dbReference>
<feature type="domain" description="HD" evidence="1">
    <location>
        <begin position="22"/>
        <end position="105"/>
    </location>
</feature>
<dbReference type="EMBL" id="BAABCM010000013">
    <property type="protein sequence ID" value="GAA3843095.1"/>
    <property type="molecule type" value="Genomic_DNA"/>
</dbReference>
<dbReference type="SUPFAM" id="SSF109604">
    <property type="entry name" value="HD-domain/PDEase-like"/>
    <property type="match status" value="1"/>
</dbReference>
<proteinExistence type="predicted"/>
<dbReference type="InterPro" id="IPR006674">
    <property type="entry name" value="HD_domain"/>
</dbReference>
<name>A0ABP7JFX6_9PSEU</name>
<gene>
    <name evidence="2" type="ORF">GCM10022380_71710</name>
</gene>
<accession>A0ABP7JFX6</accession>
<dbReference type="Pfam" id="PF01966">
    <property type="entry name" value="HD"/>
    <property type="match status" value="1"/>
</dbReference>
<evidence type="ECO:0000259" key="1">
    <source>
        <dbReference type="Pfam" id="PF01966"/>
    </source>
</evidence>